<organism evidence="2 3">
    <name type="scientific">Byssothecium circinans</name>
    <dbReference type="NCBI Taxonomy" id="147558"/>
    <lineage>
        <taxon>Eukaryota</taxon>
        <taxon>Fungi</taxon>
        <taxon>Dikarya</taxon>
        <taxon>Ascomycota</taxon>
        <taxon>Pezizomycotina</taxon>
        <taxon>Dothideomycetes</taxon>
        <taxon>Pleosporomycetidae</taxon>
        <taxon>Pleosporales</taxon>
        <taxon>Massarineae</taxon>
        <taxon>Massarinaceae</taxon>
        <taxon>Byssothecium</taxon>
    </lineage>
</organism>
<dbReference type="AlphaFoldDB" id="A0A6A5TPT3"/>
<feature type="transmembrane region" description="Helical" evidence="1">
    <location>
        <begin position="37"/>
        <end position="57"/>
    </location>
</feature>
<keyword evidence="3" id="KW-1185">Reference proteome</keyword>
<dbReference type="OrthoDB" id="3798631at2759"/>
<keyword evidence="1" id="KW-0812">Transmembrane</keyword>
<proteinExistence type="predicted"/>
<dbReference type="Proteomes" id="UP000800035">
    <property type="component" value="Unassembled WGS sequence"/>
</dbReference>
<accession>A0A6A5TPT3</accession>
<name>A0A6A5TPT3_9PLEO</name>
<feature type="transmembrane region" description="Helical" evidence="1">
    <location>
        <begin position="69"/>
        <end position="86"/>
    </location>
</feature>
<dbReference type="EMBL" id="ML977001">
    <property type="protein sequence ID" value="KAF1953980.1"/>
    <property type="molecule type" value="Genomic_DNA"/>
</dbReference>
<keyword evidence="1" id="KW-1133">Transmembrane helix</keyword>
<keyword evidence="1" id="KW-0472">Membrane</keyword>
<gene>
    <name evidence="2" type="ORF">CC80DRAFT_134817</name>
</gene>
<protein>
    <submittedName>
        <fullName evidence="2">Uncharacterized protein</fullName>
    </submittedName>
</protein>
<evidence type="ECO:0000256" key="1">
    <source>
        <dbReference type="SAM" id="Phobius"/>
    </source>
</evidence>
<evidence type="ECO:0000313" key="2">
    <source>
        <dbReference type="EMBL" id="KAF1953980.1"/>
    </source>
</evidence>
<evidence type="ECO:0000313" key="3">
    <source>
        <dbReference type="Proteomes" id="UP000800035"/>
    </source>
</evidence>
<reference evidence="2" key="1">
    <citation type="journal article" date="2020" name="Stud. Mycol.">
        <title>101 Dothideomycetes genomes: a test case for predicting lifestyles and emergence of pathogens.</title>
        <authorList>
            <person name="Haridas S."/>
            <person name="Albert R."/>
            <person name="Binder M."/>
            <person name="Bloem J."/>
            <person name="Labutti K."/>
            <person name="Salamov A."/>
            <person name="Andreopoulos B."/>
            <person name="Baker S."/>
            <person name="Barry K."/>
            <person name="Bills G."/>
            <person name="Bluhm B."/>
            <person name="Cannon C."/>
            <person name="Castanera R."/>
            <person name="Culley D."/>
            <person name="Daum C."/>
            <person name="Ezra D."/>
            <person name="Gonzalez J."/>
            <person name="Henrissat B."/>
            <person name="Kuo A."/>
            <person name="Liang C."/>
            <person name="Lipzen A."/>
            <person name="Lutzoni F."/>
            <person name="Magnuson J."/>
            <person name="Mondo S."/>
            <person name="Nolan M."/>
            <person name="Ohm R."/>
            <person name="Pangilinan J."/>
            <person name="Park H.-J."/>
            <person name="Ramirez L."/>
            <person name="Alfaro M."/>
            <person name="Sun H."/>
            <person name="Tritt A."/>
            <person name="Yoshinaga Y."/>
            <person name="Zwiers L.-H."/>
            <person name="Turgeon B."/>
            <person name="Goodwin S."/>
            <person name="Spatafora J."/>
            <person name="Crous P."/>
            <person name="Grigoriev I."/>
        </authorList>
    </citation>
    <scope>NUCLEOTIDE SEQUENCE</scope>
    <source>
        <strain evidence="2">CBS 675.92</strain>
    </source>
</reference>
<sequence length="104" mass="11500">MSLFLGKKSFSRNKRLSCCLSDCHHLAHRSLTPTTTVLPSFFIVIKMFGLKGGAVGVPRWILAFRALQFLFAILVIALSAYALSIYRGGPVCHLPSHFLLPNPN</sequence>